<organism evidence="2">
    <name type="scientific">Cladocopium goreaui</name>
    <dbReference type="NCBI Taxonomy" id="2562237"/>
    <lineage>
        <taxon>Eukaryota</taxon>
        <taxon>Sar</taxon>
        <taxon>Alveolata</taxon>
        <taxon>Dinophyceae</taxon>
        <taxon>Suessiales</taxon>
        <taxon>Symbiodiniaceae</taxon>
        <taxon>Cladocopium</taxon>
    </lineage>
</organism>
<reference evidence="3 4" key="2">
    <citation type="submission" date="2024-05" db="EMBL/GenBank/DDBJ databases">
        <authorList>
            <person name="Chen Y."/>
            <person name="Shah S."/>
            <person name="Dougan E. K."/>
            <person name="Thang M."/>
            <person name="Chan C."/>
        </authorList>
    </citation>
    <scope>NUCLEOTIDE SEQUENCE [LARGE SCALE GENOMIC DNA]</scope>
</reference>
<feature type="domain" description="Dynein heavy chain tail" evidence="1">
    <location>
        <begin position="1"/>
        <end position="121"/>
    </location>
</feature>
<dbReference type="PANTHER" id="PTHR46532:SF11">
    <property type="entry name" value="DYNEIN AXONEMAL HEAVY CHAIN 12"/>
    <property type="match status" value="1"/>
</dbReference>
<proteinExistence type="predicted"/>
<dbReference type="PANTHER" id="PTHR46532">
    <property type="entry name" value="MALE FERTILITY FACTOR KL5"/>
    <property type="match status" value="1"/>
</dbReference>
<dbReference type="GO" id="GO:0051959">
    <property type="term" value="F:dynein light intermediate chain binding"/>
    <property type="evidence" value="ECO:0007669"/>
    <property type="project" value="InterPro"/>
</dbReference>
<dbReference type="InterPro" id="IPR013594">
    <property type="entry name" value="Dynein_heavy_tail"/>
</dbReference>
<evidence type="ECO:0000313" key="3">
    <source>
        <dbReference type="EMBL" id="CAL4799320.1"/>
    </source>
</evidence>
<dbReference type="InterPro" id="IPR026983">
    <property type="entry name" value="DHC"/>
</dbReference>
<dbReference type="Proteomes" id="UP001152797">
    <property type="component" value="Unassembled WGS sequence"/>
</dbReference>
<dbReference type="Pfam" id="PF08385">
    <property type="entry name" value="DHC_N1"/>
    <property type="match status" value="1"/>
</dbReference>
<dbReference type="OrthoDB" id="10251809at2759"/>
<dbReference type="EMBL" id="CAMXCT030005315">
    <property type="protein sequence ID" value="CAL4799320.1"/>
    <property type="molecule type" value="Genomic_DNA"/>
</dbReference>
<dbReference type="GO" id="GO:0045505">
    <property type="term" value="F:dynein intermediate chain binding"/>
    <property type="evidence" value="ECO:0007669"/>
    <property type="project" value="InterPro"/>
</dbReference>
<dbReference type="GO" id="GO:0005858">
    <property type="term" value="C:axonemal dynein complex"/>
    <property type="evidence" value="ECO:0007669"/>
    <property type="project" value="TreeGrafter"/>
</dbReference>
<accession>A0A9P1DKY5</accession>
<keyword evidence="4" id="KW-1185">Reference proteome</keyword>
<sequence length="141" mass="15698">DLDRRLGSVLAAAFNDQDTLHGRAKLLDAFEGLLERPVIQAELVSRQKVLIAQYRQDVDEIHANFSSNQEKVDTCETGRADYNAPIFSNLPPVAGALSWARSLRTRLQEPMPKILAYNELMKEVPESFRARALGVSAGFPC</sequence>
<dbReference type="EMBL" id="CAMXCT020005315">
    <property type="protein sequence ID" value="CAL1165383.1"/>
    <property type="molecule type" value="Genomic_DNA"/>
</dbReference>
<evidence type="ECO:0000313" key="2">
    <source>
        <dbReference type="EMBL" id="CAI4012008.1"/>
    </source>
</evidence>
<feature type="non-terminal residue" evidence="2">
    <location>
        <position position="1"/>
    </location>
</feature>
<comment type="caution">
    <text evidence="2">The sequence shown here is derived from an EMBL/GenBank/DDBJ whole genome shotgun (WGS) entry which is preliminary data.</text>
</comment>
<reference evidence="2" key="1">
    <citation type="submission" date="2022-10" db="EMBL/GenBank/DDBJ databases">
        <authorList>
            <person name="Chen Y."/>
            <person name="Dougan E. K."/>
            <person name="Chan C."/>
            <person name="Rhodes N."/>
            <person name="Thang M."/>
        </authorList>
    </citation>
    <scope>NUCLEOTIDE SEQUENCE</scope>
</reference>
<name>A0A9P1DKY5_9DINO</name>
<dbReference type="GO" id="GO:0007018">
    <property type="term" value="P:microtubule-based movement"/>
    <property type="evidence" value="ECO:0007669"/>
    <property type="project" value="InterPro"/>
</dbReference>
<dbReference type="AlphaFoldDB" id="A0A9P1DKY5"/>
<evidence type="ECO:0000313" key="4">
    <source>
        <dbReference type="Proteomes" id="UP001152797"/>
    </source>
</evidence>
<dbReference type="EMBL" id="CAMXCT010005315">
    <property type="protein sequence ID" value="CAI4012008.1"/>
    <property type="molecule type" value="Genomic_DNA"/>
</dbReference>
<evidence type="ECO:0000259" key="1">
    <source>
        <dbReference type="Pfam" id="PF08385"/>
    </source>
</evidence>
<gene>
    <name evidence="2" type="ORF">C1SCF055_LOCUS37120</name>
</gene>
<protein>
    <submittedName>
        <fullName evidence="3">Dynein beta chain, ciliary</fullName>
    </submittedName>
</protein>